<evidence type="ECO:0000256" key="1">
    <source>
        <dbReference type="SAM" id="Phobius"/>
    </source>
</evidence>
<name>A0A1J5QRN4_9ZZZZ</name>
<proteinExistence type="predicted"/>
<dbReference type="AlphaFoldDB" id="A0A1J5QRN4"/>
<dbReference type="EMBL" id="MLJW01000793">
    <property type="protein sequence ID" value="OIQ82543.1"/>
    <property type="molecule type" value="Genomic_DNA"/>
</dbReference>
<gene>
    <name evidence="2" type="ORF">GALL_356770</name>
</gene>
<reference evidence="2" key="1">
    <citation type="submission" date="2016-10" db="EMBL/GenBank/DDBJ databases">
        <title>Sequence of Gallionella enrichment culture.</title>
        <authorList>
            <person name="Poehlein A."/>
            <person name="Muehling M."/>
            <person name="Daniel R."/>
        </authorList>
    </citation>
    <scope>NUCLEOTIDE SEQUENCE</scope>
</reference>
<sequence>MHDNFMFNLQFRPIKGLLSAIAELLLVLTGIVFVLRAMMLSYLSLWFQIKDTLFGLCFVLKMHLLLLKIRLLVPINHNI</sequence>
<accession>A0A1J5QRN4</accession>
<keyword evidence="1" id="KW-0472">Membrane</keyword>
<evidence type="ECO:0000313" key="2">
    <source>
        <dbReference type="EMBL" id="OIQ82543.1"/>
    </source>
</evidence>
<feature type="transmembrane region" description="Helical" evidence="1">
    <location>
        <begin position="21"/>
        <end position="47"/>
    </location>
</feature>
<feature type="transmembrane region" description="Helical" evidence="1">
    <location>
        <begin position="53"/>
        <end position="73"/>
    </location>
</feature>
<protein>
    <submittedName>
        <fullName evidence="2">Uncharacterized protein</fullName>
    </submittedName>
</protein>
<organism evidence="2">
    <name type="scientific">mine drainage metagenome</name>
    <dbReference type="NCBI Taxonomy" id="410659"/>
    <lineage>
        <taxon>unclassified sequences</taxon>
        <taxon>metagenomes</taxon>
        <taxon>ecological metagenomes</taxon>
    </lineage>
</organism>
<comment type="caution">
    <text evidence="2">The sequence shown here is derived from an EMBL/GenBank/DDBJ whole genome shotgun (WGS) entry which is preliminary data.</text>
</comment>
<keyword evidence="1" id="KW-1133">Transmembrane helix</keyword>
<keyword evidence="1" id="KW-0812">Transmembrane</keyword>